<keyword evidence="2" id="KW-1185">Reference proteome</keyword>
<dbReference type="AlphaFoldDB" id="A0A4C1TE69"/>
<sequence>MWWFRMTSTEDNISSLRLMIETDKRVRYQQIRTILSIVYGVELVKGAVSKARVERVTVIVTRRAPIVGRGRSAAAAAASSCSYSAPAAPIQRLLALYDLNPDGHGSSFIFIDLTVNSDLAPYFNSGPGAVSDFNLGHALLSNSVPVSAPDCAPWPACNFDTAIDHGSDL</sequence>
<accession>A0A4C1TE69</accession>
<evidence type="ECO:0000313" key="2">
    <source>
        <dbReference type="Proteomes" id="UP000299102"/>
    </source>
</evidence>
<dbReference type="Proteomes" id="UP000299102">
    <property type="component" value="Unassembled WGS sequence"/>
</dbReference>
<evidence type="ECO:0000313" key="1">
    <source>
        <dbReference type="EMBL" id="GBP12405.1"/>
    </source>
</evidence>
<name>A0A4C1TE69_EUMVA</name>
<dbReference type="EMBL" id="BGZK01000051">
    <property type="protein sequence ID" value="GBP12405.1"/>
    <property type="molecule type" value="Genomic_DNA"/>
</dbReference>
<gene>
    <name evidence="1" type="ORF">EVAR_75824_1</name>
</gene>
<comment type="caution">
    <text evidence="1">The sequence shown here is derived from an EMBL/GenBank/DDBJ whole genome shotgun (WGS) entry which is preliminary data.</text>
</comment>
<proteinExistence type="predicted"/>
<organism evidence="1 2">
    <name type="scientific">Eumeta variegata</name>
    <name type="common">Bagworm moth</name>
    <name type="synonym">Eumeta japonica</name>
    <dbReference type="NCBI Taxonomy" id="151549"/>
    <lineage>
        <taxon>Eukaryota</taxon>
        <taxon>Metazoa</taxon>
        <taxon>Ecdysozoa</taxon>
        <taxon>Arthropoda</taxon>
        <taxon>Hexapoda</taxon>
        <taxon>Insecta</taxon>
        <taxon>Pterygota</taxon>
        <taxon>Neoptera</taxon>
        <taxon>Endopterygota</taxon>
        <taxon>Lepidoptera</taxon>
        <taxon>Glossata</taxon>
        <taxon>Ditrysia</taxon>
        <taxon>Tineoidea</taxon>
        <taxon>Psychidae</taxon>
        <taxon>Oiketicinae</taxon>
        <taxon>Eumeta</taxon>
    </lineage>
</organism>
<protein>
    <submittedName>
        <fullName evidence="1">Uncharacterized protein</fullName>
    </submittedName>
</protein>
<reference evidence="1 2" key="1">
    <citation type="journal article" date="2019" name="Commun. Biol.">
        <title>The bagworm genome reveals a unique fibroin gene that provides high tensile strength.</title>
        <authorList>
            <person name="Kono N."/>
            <person name="Nakamura H."/>
            <person name="Ohtoshi R."/>
            <person name="Tomita M."/>
            <person name="Numata K."/>
            <person name="Arakawa K."/>
        </authorList>
    </citation>
    <scope>NUCLEOTIDE SEQUENCE [LARGE SCALE GENOMIC DNA]</scope>
</reference>